<evidence type="ECO:0000313" key="10">
    <source>
        <dbReference type="EMBL" id="AFZ23080.1"/>
    </source>
</evidence>
<evidence type="ECO:0000256" key="6">
    <source>
        <dbReference type="ARBA" id="ARBA00023136"/>
    </source>
</evidence>
<dbReference type="STRING" id="56107.Cylst_0753"/>
<dbReference type="PROSITE" id="PS51441">
    <property type="entry name" value="CPCD_LIKE"/>
    <property type="match status" value="1"/>
</dbReference>
<evidence type="ECO:0000256" key="3">
    <source>
        <dbReference type="ARBA" id="ARBA00022549"/>
    </source>
</evidence>
<dbReference type="eggNOG" id="COG0237">
    <property type="taxonomic scope" value="Bacteria"/>
</dbReference>
<keyword evidence="4 7" id="KW-0605">Phycobilisome</keyword>
<evidence type="ECO:0000259" key="8">
    <source>
        <dbReference type="PROSITE" id="PS51441"/>
    </source>
</evidence>
<evidence type="ECO:0000256" key="7">
    <source>
        <dbReference type="PROSITE-ProRule" id="PRU00775"/>
    </source>
</evidence>
<keyword evidence="11" id="KW-1185">Reference proteome</keyword>
<dbReference type="SMART" id="SM01094">
    <property type="entry name" value="CpcD"/>
    <property type="match status" value="1"/>
</dbReference>
<comment type="subcellular location">
    <subcellularLocation>
        <location evidence="1">Cellular thylakoid membrane</location>
        <topology evidence="1">Peripheral membrane protein</topology>
        <orientation evidence="1">Cytoplasmic side</orientation>
    </subcellularLocation>
</comment>
<comment type="similarity">
    <text evidence="7">Belongs to the phycobilisome linker protein family.</text>
</comment>
<dbReference type="GO" id="GO:0015979">
    <property type="term" value="P:photosynthesis"/>
    <property type="evidence" value="ECO:0007669"/>
    <property type="project" value="UniProtKB-KW"/>
</dbReference>
<evidence type="ECO:0000256" key="5">
    <source>
        <dbReference type="ARBA" id="ARBA00023078"/>
    </source>
</evidence>
<dbReference type="InterPro" id="IPR001297">
    <property type="entry name" value="PBS_linker_dom"/>
</dbReference>
<dbReference type="PIRSF" id="PIRSF005898">
    <property type="entry name" value="Phycobilisome_CpeC/CpcI"/>
    <property type="match status" value="1"/>
</dbReference>
<feature type="domain" description="CpcD-like" evidence="8">
    <location>
        <begin position="275"/>
        <end position="327"/>
    </location>
</feature>
<dbReference type="Pfam" id="PF00427">
    <property type="entry name" value="PBS_linker_poly"/>
    <property type="match status" value="1"/>
</dbReference>
<dbReference type="AlphaFoldDB" id="K9WRU3"/>
<dbReference type="PANTHER" id="PTHR34011:SF6">
    <property type="entry name" value="PHYCOBILIPROTEIN APCE"/>
    <property type="match status" value="1"/>
</dbReference>
<dbReference type="InterPro" id="IPR008213">
    <property type="entry name" value="CpcD-like_dom"/>
</dbReference>
<reference evidence="10 11" key="1">
    <citation type="submission" date="2012-06" db="EMBL/GenBank/DDBJ databases">
        <title>Finished chromosome of genome of Cylindrospermum stagnale PCC 7417.</title>
        <authorList>
            <consortium name="US DOE Joint Genome Institute"/>
            <person name="Gugger M."/>
            <person name="Coursin T."/>
            <person name="Rippka R."/>
            <person name="Tandeau De Marsac N."/>
            <person name="Huntemann M."/>
            <person name="Wei C.-L."/>
            <person name="Han J."/>
            <person name="Detter J.C."/>
            <person name="Han C."/>
            <person name="Tapia R."/>
            <person name="Chen A."/>
            <person name="Kyrpides N."/>
            <person name="Mavromatis K."/>
            <person name="Markowitz V."/>
            <person name="Szeto E."/>
            <person name="Ivanova N."/>
            <person name="Pagani I."/>
            <person name="Pati A."/>
            <person name="Goodwin L."/>
            <person name="Nordberg H.P."/>
            <person name="Cantor M.N."/>
            <person name="Hua S.X."/>
            <person name="Woyke T."/>
            <person name="Kerfeld C.A."/>
        </authorList>
    </citation>
    <scope>NUCLEOTIDE SEQUENCE [LARGE SCALE GENOMIC DNA]</scope>
    <source>
        <strain evidence="10 11">PCC 7417</strain>
    </source>
</reference>
<dbReference type="Pfam" id="PF01383">
    <property type="entry name" value="CpcD"/>
    <property type="match status" value="1"/>
</dbReference>
<evidence type="ECO:0000313" key="11">
    <source>
        <dbReference type="Proteomes" id="UP000010475"/>
    </source>
</evidence>
<keyword evidence="5" id="KW-0793">Thylakoid</keyword>
<dbReference type="EMBL" id="CP003642">
    <property type="protein sequence ID" value="AFZ23080.1"/>
    <property type="molecule type" value="Genomic_DNA"/>
</dbReference>
<evidence type="ECO:0000256" key="2">
    <source>
        <dbReference type="ARBA" id="ARBA00022531"/>
    </source>
</evidence>
<dbReference type="PATRIC" id="fig|56107.3.peg.843"/>
<proteinExistence type="inferred from homology"/>
<feature type="domain" description="PBS-linker" evidence="9">
    <location>
        <begin position="42"/>
        <end position="221"/>
    </location>
</feature>
<dbReference type="GO" id="GO:0031676">
    <property type="term" value="C:plasma membrane-derived thylakoid membrane"/>
    <property type="evidence" value="ECO:0007669"/>
    <property type="project" value="UniProtKB-SubCell"/>
</dbReference>
<dbReference type="Gene3D" id="1.10.3130.20">
    <property type="entry name" value="Phycobilisome linker domain"/>
    <property type="match status" value="1"/>
</dbReference>
<evidence type="ECO:0000256" key="4">
    <source>
        <dbReference type="ARBA" id="ARBA00022738"/>
    </source>
</evidence>
<dbReference type="PROSITE" id="PS51445">
    <property type="entry name" value="PBS_LINKER"/>
    <property type="match status" value="1"/>
</dbReference>
<sequence>MESPSSWISLRASFYLGIDKKHNLSEHSAKLAEAQINRGKKMAITTAASRLGTEPFSEARRVELRPNASREEVEQVIRTVYRHVLGNDYILASDRLISAESLLRDGNLTVREFVRSVAKSELYKAKFFYNSFQTRLIELNYKHLLGRAPYDESEVSYHLDLYISHGYDAEIDSYIDSQEYQNNFGDNVVPYYRGFDTQPGQTIAGFNRIFQLYRGYANSDNAQVQGKRSRLAEELASNKSSSIVGPSGSNDNWNFRASADIAPKQNLGNAVGAGDRSYRIEVTGIRGPGYPSVRRSSTAFIVPYERLSDKIQQIHKQGGKIVSIIST</sequence>
<keyword evidence="2" id="KW-0602">Photosynthesis</keyword>
<protein>
    <submittedName>
        <fullName evidence="10">Phycobilisome Linker polypeptide/CpcD/allophycocyanin linker domain protein</fullName>
    </submittedName>
</protein>
<dbReference type="HOGENOM" id="CLU_075505_0_0_3"/>
<name>K9WRU3_9NOST</name>
<accession>K9WRU3</accession>
<dbReference type="PANTHER" id="PTHR34011">
    <property type="entry name" value="PHYCOBILISOME 32.1 KDA LINKER POLYPEPTIDE, PHYCOCYANIN-ASSOCIATED, ROD 2-RELATED"/>
    <property type="match status" value="1"/>
</dbReference>
<evidence type="ECO:0000256" key="1">
    <source>
        <dbReference type="ARBA" id="ARBA00004445"/>
    </source>
</evidence>
<organism evidence="10 11">
    <name type="scientific">Cylindrospermum stagnale PCC 7417</name>
    <dbReference type="NCBI Taxonomy" id="56107"/>
    <lineage>
        <taxon>Bacteria</taxon>
        <taxon>Bacillati</taxon>
        <taxon>Cyanobacteriota</taxon>
        <taxon>Cyanophyceae</taxon>
        <taxon>Nostocales</taxon>
        <taxon>Nostocaceae</taxon>
        <taxon>Cylindrospermum</taxon>
    </lineage>
</organism>
<keyword evidence="3" id="KW-0042">Antenna complex</keyword>
<dbReference type="InterPro" id="IPR038255">
    <property type="entry name" value="PBS_linker_sf"/>
</dbReference>
<keyword evidence="6" id="KW-0472">Membrane</keyword>
<dbReference type="GO" id="GO:0030089">
    <property type="term" value="C:phycobilisome"/>
    <property type="evidence" value="ECO:0007669"/>
    <property type="project" value="UniProtKB-UniRule"/>
</dbReference>
<dbReference type="Proteomes" id="UP000010475">
    <property type="component" value="Chromosome"/>
</dbReference>
<gene>
    <name evidence="10" type="ORF">Cylst_0753</name>
</gene>
<dbReference type="KEGG" id="csg:Cylst_0753"/>
<evidence type="ECO:0000259" key="9">
    <source>
        <dbReference type="PROSITE" id="PS51445"/>
    </source>
</evidence>
<dbReference type="InterPro" id="IPR016470">
    <property type="entry name" value="Phycobilisome"/>
</dbReference>